<feature type="compositionally biased region" description="Basic and acidic residues" evidence="1">
    <location>
        <begin position="496"/>
        <end position="515"/>
    </location>
</feature>
<name>A0A165L4A8_EXIGL</name>
<feature type="region of interest" description="Disordered" evidence="1">
    <location>
        <begin position="160"/>
        <end position="187"/>
    </location>
</feature>
<feature type="compositionally biased region" description="Acidic residues" evidence="1">
    <location>
        <begin position="1111"/>
        <end position="1140"/>
    </location>
</feature>
<feature type="compositionally biased region" description="Basic and acidic residues" evidence="1">
    <location>
        <begin position="1346"/>
        <end position="1358"/>
    </location>
</feature>
<sequence length="1473" mass="159504">MAESVVPPEDDYSPPPANDVPAAKTNNPANEEETRSGSQDPPGPNIPKEKPSSRAIDRARKQSEQLRARVAAGSVPDIFSTTGPSTHLAPIAEDAPTPPADLTTAGGPANAYGLSGVFHDKERSQSVPRMDSRAPSVGPAPVRVGSVAPAPVRVGSVAPSISRADTAPPPGLETSHAPTPATEEQESNVDDLFDFKAWLFVIKAYLTPTAYQLARRLYNQEELFSLATLYTQAHSIRKAERTGRRNKFVSFLDSAPVGDLELLCHFWTWRSHDDEYHTIHQLAVSGQLDDDERESLQATIAERKAAQADSARKSLIKALQRMRQEDEASGAMYDAPKTLRDLPAIATLNGTPQTSQDPPHALPASTGGGPRRSTLNNADSDNDDDDDAPISSLRRRPAQANDEVDELVSETPVRPTHGGKQLPVPFPSKTKAPAASKKTKSTRGKGSTTATTTKTKPKTRAAAKAPAASTGPPSPTTQIGELDEEERQEIENDPDADGRGSGDDEPRLTTEEKGKGPAANTGADPDKENDAEPEDNGDDDSDSGLSDSDDDDRPLQETADRAVHARAWLKQIVYDMKALAEYAEMQVEEVERLVRGGVSSGVKSSGLWNVFQRFWAFQDPYPPLQTLKAKYKKSKASAAFKQLAADVGLGGLVDILSDFAIANPSGTIANTAQMQLQHFRGVTHDAAARAKYLYSIHGISSVTLFSLNNFSLNSDATTWAVFSDPAAGFLERLQPMAGQNMLNMFRAHTLYRESDIRLQVAMGAAHGRAAAVQPTLEVHFGRKPDLPRREVYGDLAYMKSSEMSDLMRDYLRAWCDSVATGLWPMRVWNSGQPASDMRCFNSLPSNFIVYRVQADKWRWYVPIPTCDGLKTDSGHPLHAAETRWEIEDFFADSPEFRLIPSRAATEEERSDPRYRDRDGNGPDFVVWSTTPVDDAAHPLYGQSIVLFNNLTTNSPTAHELRVFTRVSKPEKDEKSLPRSTTLARPQLRISRRAQSPSALGKAGGLDTTRTVSSKKGATAAARVAAASASTGRTRRGPSRNQSAAQSSSRAPRPSRKATTTRGRNKKSVVPSSSSEEDEAESQDEDEDDEEEEEEWDGGSDGDNAKDKDDNEKDDDEKDDDEQDDDGDAPAEDPADEDEQHEEQQPPPPPPPPKPTKPAKKSATGAGVPAQSTASKKRQAPEDSAVESGDELEDPDKAFFRAKKDVAAKKLKVAPAQQVRKTPLPEWRSPRGLKMEVVLTSRKKPTVQAPPASPAPAPQPSPTPGEDESVSPPATPTPAAKTRAPAKKKEAPPPRQPSVRPRTPSRVIGSPQPVVQPAQPAPTAPVKPKAPSTKRPRPASTTTAEVTEERAKKRAKTADADASTSKPKGRAKSVSFAEETQLPRSLVALAIKLNGKDIPSALEGIPQGKQRAFKSAWKDFFAAASAGNLPSESVGYTLTSVYDQWKRGVKKEKNLTAAMKEVKGFLTSLPDPDE</sequence>
<feature type="compositionally biased region" description="Low complexity" evidence="1">
    <location>
        <begin position="1016"/>
        <end position="1031"/>
    </location>
</feature>
<feature type="region of interest" description="Disordered" evidence="1">
    <location>
        <begin position="901"/>
        <end position="922"/>
    </location>
</feature>
<gene>
    <name evidence="2" type="ORF">EXIGLDRAFT_764454</name>
</gene>
<dbReference type="Proteomes" id="UP000077266">
    <property type="component" value="Unassembled WGS sequence"/>
</dbReference>
<dbReference type="STRING" id="1314781.A0A165L4A8"/>
<feature type="compositionally biased region" description="Low complexity" evidence="1">
    <location>
        <begin position="427"/>
        <end position="436"/>
    </location>
</feature>
<proteinExistence type="predicted"/>
<dbReference type="InParanoid" id="A0A165L4A8"/>
<feature type="compositionally biased region" description="Pro residues" evidence="1">
    <location>
        <begin position="1144"/>
        <end position="1155"/>
    </location>
</feature>
<feature type="compositionally biased region" description="Acidic residues" evidence="1">
    <location>
        <begin position="481"/>
        <end position="495"/>
    </location>
</feature>
<evidence type="ECO:0000313" key="3">
    <source>
        <dbReference type="Proteomes" id="UP000077266"/>
    </source>
</evidence>
<protein>
    <submittedName>
        <fullName evidence="2">Uncharacterized protein</fullName>
    </submittedName>
</protein>
<organism evidence="2 3">
    <name type="scientific">Exidia glandulosa HHB12029</name>
    <dbReference type="NCBI Taxonomy" id="1314781"/>
    <lineage>
        <taxon>Eukaryota</taxon>
        <taxon>Fungi</taxon>
        <taxon>Dikarya</taxon>
        <taxon>Basidiomycota</taxon>
        <taxon>Agaricomycotina</taxon>
        <taxon>Agaricomycetes</taxon>
        <taxon>Auriculariales</taxon>
        <taxon>Exidiaceae</taxon>
        <taxon>Exidia</taxon>
    </lineage>
</organism>
<keyword evidence="3" id="KW-1185">Reference proteome</keyword>
<feature type="compositionally biased region" description="Polar residues" evidence="1">
    <location>
        <begin position="348"/>
        <end position="357"/>
    </location>
</feature>
<evidence type="ECO:0000256" key="1">
    <source>
        <dbReference type="SAM" id="MobiDB-lite"/>
    </source>
</evidence>
<feature type="compositionally biased region" description="Basic and acidic residues" evidence="1">
    <location>
        <begin position="965"/>
        <end position="976"/>
    </location>
</feature>
<dbReference type="PANTHER" id="PTHR48209:SF3">
    <property type="entry name" value="SYNDECAN_NEUREXIN DOMAIN-CONTAINING PROTEIN"/>
    <property type="match status" value="1"/>
</dbReference>
<accession>A0A165L4A8</accession>
<evidence type="ECO:0000313" key="2">
    <source>
        <dbReference type="EMBL" id="KZV97327.1"/>
    </source>
</evidence>
<reference evidence="2 3" key="1">
    <citation type="journal article" date="2016" name="Mol. Biol. Evol.">
        <title>Comparative Genomics of Early-Diverging Mushroom-Forming Fungi Provides Insights into the Origins of Lignocellulose Decay Capabilities.</title>
        <authorList>
            <person name="Nagy L.G."/>
            <person name="Riley R."/>
            <person name="Tritt A."/>
            <person name="Adam C."/>
            <person name="Daum C."/>
            <person name="Floudas D."/>
            <person name="Sun H."/>
            <person name="Yadav J.S."/>
            <person name="Pangilinan J."/>
            <person name="Larsson K.H."/>
            <person name="Matsuura K."/>
            <person name="Barry K."/>
            <person name="Labutti K."/>
            <person name="Kuo R."/>
            <person name="Ohm R.A."/>
            <person name="Bhattacharya S.S."/>
            <person name="Shirouzu T."/>
            <person name="Yoshinaga Y."/>
            <person name="Martin F.M."/>
            <person name="Grigoriev I.V."/>
            <person name="Hibbett D.S."/>
        </authorList>
    </citation>
    <scope>NUCLEOTIDE SEQUENCE [LARGE SCALE GENOMIC DNA]</scope>
    <source>
        <strain evidence="2 3">HHB12029</strain>
    </source>
</reference>
<feature type="compositionally biased region" description="Pro residues" evidence="1">
    <location>
        <begin position="1250"/>
        <end position="1262"/>
    </location>
</feature>
<feature type="compositionally biased region" description="Low complexity" evidence="1">
    <location>
        <begin position="1038"/>
        <end position="1051"/>
    </location>
</feature>
<feature type="compositionally biased region" description="Acidic residues" evidence="1">
    <location>
        <begin position="531"/>
        <end position="552"/>
    </location>
</feature>
<dbReference type="PANTHER" id="PTHR48209">
    <property type="entry name" value="AGL056WP"/>
    <property type="match status" value="1"/>
</dbReference>
<feature type="compositionally biased region" description="Basic and acidic residues" evidence="1">
    <location>
        <begin position="1194"/>
        <end position="1207"/>
    </location>
</feature>
<feature type="region of interest" description="Disordered" evidence="1">
    <location>
        <begin position="1"/>
        <end position="108"/>
    </location>
</feature>
<feature type="compositionally biased region" description="Low complexity" evidence="1">
    <location>
        <begin position="462"/>
        <end position="471"/>
    </location>
</feature>
<feature type="region of interest" description="Disordered" evidence="1">
    <location>
        <begin position="348"/>
        <end position="555"/>
    </location>
</feature>
<feature type="compositionally biased region" description="Low complexity" evidence="1">
    <location>
        <begin position="444"/>
        <end position="454"/>
    </location>
</feature>
<feature type="region of interest" description="Disordered" evidence="1">
    <location>
        <begin position="965"/>
        <end position="1378"/>
    </location>
</feature>
<feature type="compositionally biased region" description="Basic and acidic residues" evidence="1">
    <location>
        <begin position="47"/>
        <end position="67"/>
    </location>
</feature>
<feature type="compositionally biased region" description="Acidic residues" evidence="1">
    <location>
        <begin position="1074"/>
        <end position="1099"/>
    </location>
</feature>
<feature type="compositionally biased region" description="Basic and acidic residues" evidence="1">
    <location>
        <begin position="904"/>
        <end position="920"/>
    </location>
</feature>
<dbReference type="EMBL" id="KV425931">
    <property type="protein sequence ID" value="KZV97327.1"/>
    <property type="molecule type" value="Genomic_DNA"/>
</dbReference>
<feature type="compositionally biased region" description="Acidic residues" evidence="1">
    <location>
        <begin position="1183"/>
        <end position="1193"/>
    </location>
</feature>
<dbReference type="PRINTS" id="PR01217">
    <property type="entry name" value="PRICHEXTENSN"/>
</dbReference>